<dbReference type="PANTHER" id="PTHR38116:SF8">
    <property type="entry name" value="BZIP DOMAIN-CONTAINING PROTEIN"/>
    <property type="match status" value="1"/>
</dbReference>
<dbReference type="InterPro" id="IPR021833">
    <property type="entry name" value="DUF3425"/>
</dbReference>
<dbReference type="Proteomes" id="UP001174691">
    <property type="component" value="Unassembled WGS sequence"/>
</dbReference>
<evidence type="ECO:0000313" key="2">
    <source>
        <dbReference type="EMBL" id="KAJ9158187.1"/>
    </source>
</evidence>
<organism evidence="2 3">
    <name type="scientific">Coniochaeta hoffmannii</name>
    <dbReference type="NCBI Taxonomy" id="91930"/>
    <lineage>
        <taxon>Eukaryota</taxon>
        <taxon>Fungi</taxon>
        <taxon>Dikarya</taxon>
        <taxon>Ascomycota</taxon>
        <taxon>Pezizomycotina</taxon>
        <taxon>Sordariomycetes</taxon>
        <taxon>Sordariomycetidae</taxon>
        <taxon>Coniochaetales</taxon>
        <taxon>Coniochaetaceae</taxon>
        <taxon>Coniochaeta</taxon>
    </lineage>
</organism>
<accession>A0AA38SGL9</accession>
<dbReference type="AlphaFoldDB" id="A0AA38SGL9"/>
<name>A0AA38SGL9_9PEZI</name>
<sequence>MVPTTSSESDGLKHKKRVITPARKEQNRKSQQLYRERQKNRRRGRQPVLATKPLELRPGPAPHRAADHNGQLEGQSLPNQDIQGLGVDLCQLPDPWRNSIQFTTTTVLNAFLNIALSLGFNLSDLTGSNCLGSSIQSPFYRPTTPGDNPQALLAAARRPSFPANLQPTLSQILIPHHPFLDLIPFPALRDRAIILAAAVPHLFSMAELKNDVYVHGALVCWVGGPGAQPWDVHSWEAAPWFLRKWRLVVGSEDGELSRTSKWWQDARGA</sequence>
<proteinExistence type="predicted"/>
<gene>
    <name evidence="2" type="ORF">NKR19_g3519</name>
</gene>
<keyword evidence="3" id="KW-1185">Reference proteome</keyword>
<comment type="caution">
    <text evidence="2">The sequence shown here is derived from an EMBL/GenBank/DDBJ whole genome shotgun (WGS) entry which is preliminary data.</text>
</comment>
<dbReference type="Pfam" id="PF11905">
    <property type="entry name" value="DUF3425"/>
    <property type="match status" value="1"/>
</dbReference>
<reference evidence="2" key="1">
    <citation type="submission" date="2022-07" db="EMBL/GenBank/DDBJ databases">
        <title>Fungi with potential for degradation of polypropylene.</title>
        <authorList>
            <person name="Gostincar C."/>
        </authorList>
    </citation>
    <scope>NUCLEOTIDE SEQUENCE</scope>
    <source>
        <strain evidence="2">EXF-13287</strain>
    </source>
</reference>
<evidence type="ECO:0008006" key="4">
    <source>
        <dbReference type="Google" id="ProtNLM"/>
    </source>
</evidence>
<protein>
    <recommendedName>
        <fullName evidence="4">BZIP domain-containing protein</fullName>
    </recommendedName>
</protein>
<dbReference type="EMBL" id="JANBVN010000040">
    <property type="protein sequence ID" value="KAJ9158187.1"/>
    <property type="molecule type" value="Genomic_DNA"/>
</dbReference>
<dbReference type="PANTHER" id="PTHR38116">
    <property type="entry name" value="CHROMOSOME 7, WHOLE GENOME SHOTGUN SEQUENCE"/>
    <property type="match status" value="1"/>
</dbReference>
<evidence type="ECO:0000256" key="1">
    <source>
        <dbReference type="SAM" id="MobiDB-lite"/>
    </source>
</evidence>
<evidence type="ECO:0000313" key="3">
    <source>
        <dbReference type="Proteomes" id="UP001174691"/>
    </source>
</evidence>
<feature type="region of interest" description="Disordered" evidence="1">
    <location>
        <begin position="1"/>
        <end position="80"/>
    </location>
</feature>
<dbReference type="CDD" id="cd14688">
    <property type="entry name" value="bZIP_YAP"/>
    <property type="match status" value="1"/>
</dbReference>